<dbReference type="AlphaFoldDB" id="A0A820NUF3"/>
<comment type="caution">
    <text evidence="2">The sequence shown here is derived from an EMBL/GenBank/DDBJ whole genome shotgun (WGS) entry which is preliminary data.</text>
</comment>
<evidence type="ECO:0000313" key="2">
    <source>
        <dbReference type="EMBL" id="CAF4391826.1"/>
    </source>
</evidence>
<feature type="non-terminal residue" evidence="2">
    <location>
        <position position="1"/>
    </location>
</feature>
<feature type="region of interest" description="Disordered" evidence="1">
    <location>
        <begin position="1"/>
        <end position="25"/>
    </location>
</feature>
<protein>
    <submittedName>
        <fullName evidence="2">Uncharacterized protein</fullName>
    </submittedName>
</protein>
<reference evidence="2" key="1">
    <citation type="submission" date="2021-02" db="EMBL/GenBank/DDBJ databases">
        <authorList>
            <person name="Nowell W R."/>
        </authorList>
    </citation>
    <scope>NUCLEOTIDE SEQUENCE</scope>
</reference>
<evidence type="ECO:0000313" key="3">
    <source>
        <dbReference type="Proteomes" id="UP000663844"/>
    </source>
</evidence>
<accession>A0A820NUF3</accession>
<organism evidence="2 3">
    <name type="scientific">Adineta steineri</name>
    <dbReference type="NCBI Taxonomy" id="433720"/>
    <lineage>
        <taxon>Eukaryota</taxon>
        <taxon>Metazoa</taxon>
        <taxon>Spiralia</taxon>
        <taxon>Gnathifera</taxon>
        <taxon>Rotifera</taxon>
        <taxon>Eurotatoria</taxon>
        <taxon>Bdelloidea</taxon>
        <taxon>Adinetida</taxon>
        <taxon>Adinetidae</taxon>
        <taxon>Adineta</taxon>
    </lineage>
</organism>
<feature type="compositionally biased region" description="Low complexity" evidence="1">
    <location>
        <begin position="16"/>
        <end position="25"/>
    </location>
</feature>
<feature type="non-terminal residue" evidence="2">
    <location>
        <position position="164"/>
    </location>
</feature>
<name>A0A820NUF3_9BILA</name>
<proteinExistence type="predicted"/>
<dbReference type="EMBL" id="CAJOAZ010025279">
    <property type="protein sequence ID" value="CAF4391826.1"/>
    <property type="molecule type" value="Genomic_DNA"/>
</dbReference>
<gene>
    <name evidence="2" type="ORF">OXD698_LOCUS50951</name>
</gene>
<dbReference type="Proteomes" id="UP000663844">
    <property type="component" value="Unassembled WGS sequence"/>
</dbReference>
<sequence length="164" mass="18376">LNNDDKLVHKAKKSKPSSSSSATVNAMSTSMSLDLLSMLHNDTYEMPIKKTKFNHRPTMAALSTSINLDVLSVLQKSTGNINLLKKSKSRPIKHKTKSDMTIQNRKPVTLLNTSLSLDVLDIILRDKQQLNDDDDCEITNVFINKSKIDEKNDFVQLSSSDDEI</sequence>
<evidence type="ECO:0000256" key="1">
    <source>
        <dbReference type="SAM" id="MobiDB-lite"/>
    </source>
</evidence>